<keyword evidence="3" id="KW-1185">Reference proteome</keyword>
<name>A0A1I0YRG1_9RHOB</name>
<organism evidence="2 3">
    <name type="scientific">Poseidonocella pacifica</name>
    <dbReference type="NCBI Taxonomy" id="871651"/>
    <lineage>
        <taxon>Bacteria</taxon>
        <taxon>Pseudomonadati</taxon>
        <taxon>Pseudomonadota</taxon>
        <taxon>Alphaproteobacteria</taxon>
        <taxon>Rhodobacterales</taxon>
        <taxon>Roseobacteraceae</taxon>
        <taxon>Poseidonocella</taxon>
    </lineage>
</organism>
<accession>A0A1I0YRG1</accession>
<dbReference type="SUPFAM" id="SSF51735">
    <property type="entry name" value="NAD(P)-binding Rossmann-fold domains"/>
    <property type="match status" value="1"/>
</dbReference>
<evidence type="ECO:0000313" key="2">
    <source>
        <dbReference type="EMBL" id="SFB15965.1"/>
    </source>
</evidence>
<dbReference type="PANTHER" id="PTHR47129:SF1">
    <property type="entry name" value="NMRA-LIKE DOMAIN-CONTAINING PROTEIN"/>
    <property type="match status" value="1"/>
</dbReference>
<evidence type="ECO:0000313" key="3">
    <source>
        <dbReference type="Proteomes" id="UP000198796"/>
    </source>
</evidence>
<evidence type="ECO:0000259" key="1">
    <source>
        <dbReference type="Pfam" id="PF05368"/>
    </source>
</evidence>
<dbReference type="InterPro" id="IPR036291">
    <property type="entry name" value="NAD(P)-bd_dom_sf"/>
</dbReference>
<dbReference type="EMBL" id="FOJU01000007">
    <property type="protein sequence ID" value="SFB15965.1"/>
    <property type="molecule type" value="Genomic_DNA"/>
</dbReference>
<dbReference type="Gene3D" id="3.40.50.720">
    <property type="entry name" value="NAD(P)-binding Rossmann-like Domain"/>
    <property type="match status" value="1"/>
</dbReference>
<dbReference type="RefSeq" id="WP_092066839.1">
    <property type="nucleotide sequence ID" value="NZ_FOJU01000007.1"/>
</dbReference>
<proteinExistence type="predicted"/>
<gene>
    <name evidence="2" type="ORF">SAMN05421688_3308</name>
</gene>
<dbReference type="STRING" id="871651.SAMN05421688_3308"/>
<sequence>MTETLLVTGASGKLGRHTVALLLEKGVAPQNIIATTREPSKLADFASQGVVVRRADFDAPDSLVEAFSGADRLALISTDALDVPGKRLAQQTAAVAAAKAAGVSHIYYTSMPNPVPDSPITFAGDHAGTEEAIVASGMTYTILRNSWYQENLAMSLPQAFATGQWFTSAGEGRTAHISHADAANALASAMLSGEVANQTFTLTGPEALTNAEIAALASEAAGKPIEVVNLTDDQLAEGMKAAGVPNFMVPVLIGFDANTRQGFTDLVTDDVEKLTGTKPRTIEAYLNENAAVLAG</sequence>
<dbReference type="AlphaFoldDB" id="A0A1I0YRG1"/>
<dbReference type="InterPro" id="IPR008030">
    <property type="entry name" value="NmrA-like"/>
</dbReference>
<reference evidence="2 3" key="1">
    <citation type="submission" date="2016-10" db="EMBL/GenBank/DDBJ databases">
        <authorList>
            <person name="de Groot N.N."/>
        </authorList>
    </citation>
    <scope>NUCLEOTIDE SEQUENCE [LARGE SCALE GENOMIC DNA]</scope>
    <source>
        <strain evidence="2 3">DSM 29316</strain>
    </source>
</reference>
<protein>
    <submittedName>
        <fullName evidence="2">NAD(P)H dehydrogenase (Quinone)</fullName>
    </submittedName>
</protein>
<dbReference type="PANTHER" id="PTHR47129">
    <property type="entry name" value="QUINONE OXIDOREDUCTASE 2"/>
    <property type="match status" value="1"/>
</dbReference>
<dbReference type="OrthoDB" id="7771794at2"/>
<dbReference type="Proteomes" id="UP000198796">
    <property type="component" value="Unassembled WGS sequence"/>
</dbReference>
<dbReference type="InterPro" id="IPR052718">
    <property type="entry name" value="NmrA-type_oxidoreductase"/>
</dbReference>
<feature type="domain" description="NmrA-like" evidence="1">
    <location>
        <begin position="1"/>
        <end position="286"/>
    </location>
</feature>
<dbReference type="CDD" id="cd05269">
    <property type="entry name" value="TMR_SDR_a"/>
    <property type="match status" value="1"/>
</dbReference>
<dbReference type="Pfam" id="PF05368">
    <property type="entry name" value="NmrA"/>
    <property type="match status" value="1"/>
</dbReference>
<dbReference type="Gene3D" id="3.90.25.10">
    <property type="entry name" value="UDP-galactose 4-epimerase, domain 1"/>
    <property type="match status" value="1"/>
</dbReference>